<reference evidence="1 2" key="1">
    <citation type="submission" date="2020-08" db="EMBL/GenBank/DDBJ databases">
        <title>Genome public.</title>
        <authorList>
            <person name="Liu C."/>
            <person name="Sun Q."/>
        </authorList>
    </citation>
    <scope>NUCLEOTIDE SEQUENCE [LARGE SCALE GENOMIC DNA]</scope>
    <source>
        <strain evidence="1 2">NSJ-43</strain>
    </source>
</reference>
<keyword evidence="1" id="KW-0167">Capsid protein</keyword>
<keyword evidence="2" id="KW-1185">Reference proteome</keyword>
<evidence type="ECO:0000313" key="2">
    <source>
        <dbReference type="Proteomes" id="UP000628463"/>
    </source>
</evidence>
<comment type="caution">
    <text evidence="1">The sequence shown here is derived from an EMBL/GenBank/DDBJ whole genome shotgun (WGS) entry which is preliminary data.</text>
</comment>
<dbReference type="Pfam" id="PF07875">
    <property type="entry name" value="Coat_F"/>
    <property type="match status" value="1"/>
</dbReference>
<proteinExistence type="predicted"/>
<organism evidence="1 2">
    <name type="scientific">Lachnospira hominis</name>
    <name type="common">ex Liu et al. 2021</name>
    <dbReference type="NCBI Taxonomy" id="2763051"/>
    <lineage>
        <taxon>Bacteria</taxon>
        <taxon>Bacillati</taxon>
        <taxon>Bacillota</taxon>
        <taxon>Clostridia</taxon>
        <taxon>Lachnospirales</taxon>
        <taxon>Lachnospiraceae</taxon>
        <taxon>Lachnospira</taxon>
    </lineage>
</organism>
<dbReference type="EMBL" id="JACOPD010000002">
    <property type="protein sequence ID" value="MBC5680177.1"/>
    <property type="molecule type" value="Genomic_DNA"/>
</dbReference>
<keyword evidence="1" id="KW-0946">Virion</keyword>
<evidence type="ECO:0000313" key="1">
    <source>
        <dbReference type="EMBL" id="MBC5680177.1"/>
    </source>
</evidence>
<dbReference type="Proteomes" id="UP000628463">
    <property type="component" value="Unassembled WGS sequence"/>
</dbReference>
<dbReference type="Gene3D" id="1.20.1260.10">
    <property type="match status" value="1"/>
</dbReference>
<name>A0ABR7FYA2_9FIRM</name>
<sequence>METVYGEKEALDDALTSVKTATGNYNTFSNECVHENVRNVMLKILEQEHEIQDDVFKIMHDKGLYPTPEAESKKVEQAKQKFACSYKEI</sequence>
<gene>
    <name evidence="1" type="ORF">H8S01_04275</name>
</gene>
<dbReference type="InterPro" id="IPR012347">
    <property type="entry name" value="Ferritin-like"/>
</dbReference>
<dbReference type="RefSeq" id="WP_021866403.1">
    <property type="nucleotide sequence ID" value="NZ_JACOPD010000002.1"/>
</dbReference>
<dbReference type="InterPro" id="IPR012851">
    <property type="entry name" value="Spore_coat_CotF-like"/>
</dbReference>
<protein>
    <submittedName>
        <fullName evidence="1">Spore coat protein</fullName>
    </submittedName>
</protein>
<accession>A0ABR7FYA2</accession>